<reference evidence="2 3" key="1">
    <citation type="journal article" date="2013" name="PLoS Genet.">
        <title>Distinctive expansion of potential virulence genes in the genome of the oomycete fish pathogen Saprolegnia parasitica.</title>
        <authorList>
            <person name="Jiang R.H."/>
            <person name="de Bruijn I."/>
            <person name="Haas B.J."/>
            <person name="Belmonte R."/>
            <person name="Lobach L."/>
            <person name="Christie J."/>
            <person name="van den Ackerveken G."/>
            <person name="Bottin A."/>
            <person name="Bulone V."/>
            <person name="Diaz-Moreno S.M."/>
            <person name="Dumas B."/>
            <person name="Fan L."/>
            <person name="Gaulin E."/>
            <person name="Govers F."/>
            <person name="Grenville-Briggs L.J."/>
            <person name="Horner N.R."/>
            <person name="Levin J.Z."/>
            <person name="Mammella M."/>
            <person name="Meijer H.J."/>
            <person name="Morris P."/>
            <person name="Nusbaum C."/>
            <person name="Oome S."/>
            <person name="Phillips A.J."/>
            <person name="van Rooyen D."/>
            <person name="Rzeszutek E."/>
            <person name="Saraiva M."/>
            <person name="Secombes C.J."/>
            <person name="Seidl M.F."/>
            <person name="Snel B."/>
            <person name="Stassen J.H."/>
            <person name="Sykes S."/>
            <person name="Tripathy S."/>
            <person name="van den Berg H."/>
            <person name="Vega-Arreguin J.C."/>
            <person name="Wawra S."/>
            <person name="Young S.K."/>
            <person name="Zeng Q."/>
            <person name="Dieguez-Uribeondo J."/>
            <person name="Russ C."/>
            <person name="Tyler B.M."/>
            <person name="van West P."/>
        </authorList>
    </citation>
    <scope>NUCLEOTIDE SEQUENCE [LARGE SCALE GENOMIC DNA]</scope>
    <source>
        <strain evidence="2 3">CBS 223.65</strain>
    </source>
</reference>
<keyword evidence="1" id="KW-1133">Transmembrane helix</keyword>
<keyword evidence="3" id="KW-1185">Reference proteome</keyword>
<organism evidence="2 3">
    <name type="scientific">Saprolegnia parasitica (strain CBS 223.65)</name>
    <dbReference type="NCBI Taxonomy" id="695850"/>
    <lineage>
        <taxon>Eukaryota</taxon>
        <taxon>Sar</taxon>
        <taxon>Stramenopiles</taxon>
        <taxon>Oomycota</taxon>
        <taxon>Saprolegniomycetes</taxon>
        <taxon>Saprolegniales</taxon>
        <taxon>Saprolegniaceae</taxon>
        <taxon>Saprolegnia</taxon>
    </lineage>
</organism>
<keyword evidence="1" id="KW-0812">Transmembrane</keyword>
<evidence type="ECO:0000313" key="2">
    <source>
        <dbReference type="EMBL" id="KDO20363.1"/>
    </source>
</evidence>
<protein>
    <recommendedName>
        <fullName evidence="4">Amino acid permease/ SLC12A domain-containing protein</fullName>
    </recommendedName>
</protein>
<feature type="transmembrane region" description="Helical" evidence="1">
    <location>
        <begin position="127"/>
        <end position="146"/>
    </location>
</feature>
<feature type="transmembrane region" description="Helical" evidence="1">
    <location>
        <begin position="94"/>
        <end position="115"/>
    </location>
</feature>
<dbReference type="Proteomes" id="UP000030745">
    <property type="component" value="Unassembled WGS sequence"/>
</dbReference>
<feature type="transmembrane region" description="Helical" evidence="1">
    <location>
        <begin position="27"/>
        <end position="50"/>
    </location>
</feature>
<dbReference type="Gene3D" id="1.20.1740.10">
    <property type="entry name" value="Amino acid/polyamine transporter I"/>
    <property type="match status" value="1"/>
</dbReference>
<keyword evidence="1" id="KW-0472">Membrane</keyword>
<dbReference type="VEuPathDB" id="FungiDB:SPRG_13508"/>
<evidence type="ECO:0008006" key="4">
    <source>
        <dbReference type="Google" id="ProtNLM"/>
    </source>
</evidence>
<dbReference type="RefSeq" id="XP_012208957.1">
    <property type="nucleotide sequence ID" value="XM_012353567.1"/>
</dbReference>
<accession>A0A067BQ28</accession>
<dbReference type="GeneID" id="24135380"/>
<dbReference type="EMBL" id="KK583315">
    <property type="protein sequence ID" value="KDO20363.1"/>
    <property type="molecule type" value="Genomic_DNA"/>
</dbReference>
<dbReference type="KEGG" id="spar:SPRG_13508"/>
<evidence type="ECO:0000256" key="1">
    <source>
        <dbReference type="SAM" id="Phobius"/>
    </source>
</evidence>
<gene>
    <name evidence="2" type="ORF">SPRG_13508</name>
</gene>
<evidence type="ECO:0000313" key="3">
    <source>
        <dbReference type="Proteomes" id="UP000030745"/>
    </source>
</evidence>
<dbReference type="STRING" id="695850.A0A067BQ28"/>
<sequence>MVSASTPPSSGQYLARWDASDATLSSVAYLLLASAFYSMSVCTSDLLAAIPFSGGAFGLARVAVSFYGGFLVAVAECFEYVLCTADAVQSLGATLALMWLAPFRPITYLALYVLLTHVHLAGGPSVWKSYIVLAATTILGLVVYLGSSVPQLELRPLRTKSMWSSGLELAALLPSQMRLFMGLECLNLCGQDVDDPQIALPLVQRQAMRIE</sequence>
<feature type="transmembrane region" description="Helical" evidence="1">
    <location>
        <begin position="62"/>
        <end position="82"/>
    </location>
</feature>
<name>A0A067BQ28_SAPPC</name>
<proteinExistence type="predicted"/>
<dbReference type="AlphaFoldDB" id="A0A067BQ28"/>